<evidence type="ECO:0000256" key="3">
    <source>
        <dbReference type="ARBA" id="ARBA00023170"/>
    </source>
</evidence>
<keyword evidence="4" id="KW-0807">Transducer</keyword>
<dbReference type="EMBL" id="KM276772">
    <property type="protein sequence ID" value="AIZ50552.1"/>
    <property type="molecule type" value="Genomic_DNA"/>
</dbReference>
<proteinExistence type="predicted"/>
<comment type="subcellular location">
    <subcellularLocation>
        <location evidence="1">Membrane</location>
        <topology evidence="1">Multi-pass membrane protein</topology>
    </subcellularLocation>
</comment>
<keyword evidence="5" id="KW-0812">Transmembrane</keyword>
<keyword evidence="2" id="KW-0297">G-protein coupled receptor</keyword>
<evidence type="ECO:0000313" key="6">
    <source>
        <dbReference type="EMBL" id="AIZ50552.1"/>
    </source>
</evidence>
<feature type="transmembrane region" description="Helical" evidence="5">
    <location>
        <begin position="53"/>
        <end position="77"/>
    </location>
</feature>
<name>A0A0A7KUW3_9ECHI</name>
<dbReference type="GO" id="GO:0004930">
    <property type="term" value="F:G protein-coupled receptor activity"/>
    <property type="evidence" value="ECO:0007669"/>
    <property type="project" value="UniProtKB-KW"/>
</dbReference>
<dbReference type="AlphaFoldDB" id="A0A0A7KUW3"/>
<evidence type="ECO:0000256" key="5">
    <source>
        <dbReference type="SAM" id="Phobius"/>
    </source>
</evidence>
<reference evidence="6" key="1">
    <citation type="submission" date="2014-08" db="EMBL/GenBank/DDBJ databases">
        <title>High opsin diversity in a non-visual infaunal brittle star.</title>
        <authorList>
            <person name="Delroisse J."/>
            <person name="Ullrich-Luter E."/>
            <person name="Ortega-Martinez O."/>
            <person name="Dupont S."/>
            <person name="Arnone M.-I."/>
            <person name="Mallefet J."/>
            <person name="Flammang P."/>
        </authorList>
    </citation>
    <scope>NUCLEOTIDE SEQUENCE</scope>
</reference>
<organism evidence="6">
    <name type="scientific">Amphiura filiformis</name>
    <dbReference type="NCBI Taxonomy" id="82378"/>
    <lineage>
        <taxon>Eukaryota</taxon>
        <taxon>Metazoa</taxon>
        <taxon>Echinodermata</taxon>
        <taxon>Eleutherozoa</taxon>
        <taxon>Asterozoa</taxon>
        <taxon>Ophiuroidea</taxon>
        <taxon>Myophiuroidea</taxon>
        <taxon>Metophiurida</taxon>
        <taxon>Ophintegrida</taxon>
        <taxon>Amphilepidida</taxon>
        <taxon>Ophiurina</taxon>
        <taxon>Gnathophiurina</taxon>
        <taxon>Amphiuroidea</taxon>
        <taxon>Amphiuridae</taxon>
        <taxon>Amphiura</taxon>
    </lineage>
</organism>
<dbReference type="InterPro" id="IPR050125">
    <property type="entry name" value="GPCR_opsins"/>
</dbReference>
<dbReference type="Gene3D" id="1.20.1070.10">
    <property type="entry name" value="Rhodopsin 7-helix transmembrane proteins"/>
    <property type="match status" value="1"/>
</dbReference>
<evidence type="ECO:0000256" key="1">
    <source>
        <dbReference type="ARBA" id="ARBA00004141"/>
    </source>
</evidence>
<keyword evidence="5" id="KW-0472">Membrane</keyword>
<feature type="non-terminal residue" evidence="6">
    <location>
        <position position="80"/>
    </location>
</feature>
<accession>A0A0A7KUW3</accession>
<protein>
    <submittedName>
        <fullName evidence="6">Opsin 7.1</fullName>
    </submittedName>
</protein>
<evidence type="ECO:0000256" key="2">
    <source>
        <dbReference type="ARBA" id="ARBA00023040"/>
    </source>
</evidence>
<feature type="transmembrane region" description="Helical" evidence="5">
    <location>
        <begin position="7"/>
        <end position="25"/>
    </location>
</feature>
<dbReference type="PANTHER" id="PTHR24240">
    <property type="entry name" value="OPSIN"/>
    <property type="match status" value="1"/>
</dbReference>
<feature type="non-terminal residue" evidence="6">
    <location>
        <position position="1"/>
    </location>
</feature>
<keyword evidence="3" id="KW-0675">Receptor</keyword>
<keyword evidence="5" id="KW-1133">Transmembrane helix</keyword>
<evidence type="ECO:0000256" key="4">
    <source>
        <dbReference type="ARBA" id="ARBA00023224"/>
    </source>
</evidence>
<dbReference type="SUPFAM" id="SSF81321">
    <property type="entry name" value="Family A G protein-coupled receptor-like"/>
    <property type="match status" value="1"/>
</dbReference>
<sequence>HPAKSSSLLVMAIWVNALFWGVAPLNPIRWGRYTVEPFGTGCLLDFESRDIMYLAYLLVMVVVCFVIPVGAMIYCAINVK</sequence>
<dbReference type="GO" id="GO:0016020">
    <property type="term" value="C:membrane"/>
    <property type="evidence" value="ECO:0007669"/>
    <property type="project" value="UniProtKB-SubCell"/>
</dbReference>